<dbReference type="Proteomes" id="UP000309997">
    <property type="component" value="Unassembled WGS sequence"/>
</dbReference>
<protein>
    <submittedName>
        <fullName evidence="1">Uncharacterized protein</fullName>
    </submittedName>
</protein>
<name>A0ACC4B127_POPAL</name>
<keyword evidence="2" id="KW-1185">Reference proteome</keyword>
<gene>
    <name evidence="1" type="ORF">D5086_026137</name>
</gene>
<sequence length="139" mass="15056">MRALPVSICKSLNKYIVNFNNSEHHTNTPILFCLLFYTMGDLTGVLVGNDLQVAKTLKPSFAVKHVGPAVLSMANSGPNTNGSHLYSKGKIAFAVFIPLAVAYQTSSSLKKAINLGGTFHSYCASNVKCFTLSSRELER</sequence>
<organism evidence="1 2">
    <name type="scientific">Populus alba</name>
    <name type="common">White poplar</name>
    <dbReference type="NCBI Taxonomy" id="43335"/>
    <lineage>
        <taxon>Eukaryota</taxon>
        <taxon>Viridiplantae</taxon>
        <taxon>Streptophyta</taxon>
        <taxon>Embryophyta</taxon>
        <taxon>Tracheophyta</taxon>
        <taxon>Spermatophyta</taxon>
        <taxon>Magnoliopsida</taxon>
        <taxon>eudicotyledons</taxon>
        <taxon>Gunneridae</taxon>
        <taxon>Pentapetalae</taxon>
        <taxon>rosids</taxon>
        <taxon>fabids</taxon>
        <taxon>Malpighiales</taxon>
        <taxon>Salicaceae</taxon>
        <taxon>Saliceae</taxon>
        <taxon>Populus</taxon>
    </lineage>
</organism>
<proteinExistence type="predicted"/>
<accession>A0ACC4B127</accession>
<evidence type="ECO:0000313" key="1">
    <source>
        <dbReference type="EMBL" id="KAL3572233.1"/>
    </source>
</evidence>
<dbReference type="EMBL" id="RCHU02000014">
    <property type="protein sequence ID" value="KAL3572233.1"/>
    <property type="molecule type" value="Genomic_DNA"/>
</dbReference>
<comment type="caution">
    <text evidence="1">The sequence shown here is derived from an EMBL/GenBank/DDBJ whole genome shotgun (WGS) entry which is preliminary data.</text>
</comment>
<evidence type="ECO:0000313" key="2">
    <source>
        <dbReference type="Proteomes" id="UP000309997"/>
    </source>
</evidence>
<reference evidence="1 2" key="1">
    <citation type="journal article" date="2024" name="Plant Biotechnol. J.">
        <title>Genome and CRISPR/Cas9 system of a widespread forest tree (Populus alba) in the world.</title>
        <authorList>
            <person name="Liu Y.J."/>
            <person name="Jiang P.F."/>
            <person name="Han X.M."/>
            <person name="Li X.Y."/>
            <person name="Wang H.M."/>
            <person name="Wang Y.J."/>
            <person name="Wang X.X."/>
            <person name="Zeng Q.Y."/>
        </authorList>
    </citation>
    <scope>NUCLEOTIDE SEQUENCE [LARGE SCALE GENOMIC DNA]</scope>
    <source>
        <strain evidence="2">cv. PAL-ZL1</strain>
    </source>
</reference>